<proteinExistence type="predicted"/>
<dbReference type="Pfam" id="PF13515">
    <property type="entry name" value="FUSC_2"/>
    <property type="match status" value="1"/>
</dbReference>
<keyword evidence="4" id="KW-0472">Membrane</keyword>
<dbReference type="GO" id="GO:0016020">
    <property type="term" value="C:membrane"/>
    <property type="evidence" value="ECO:0007669"/>
    <property type="project" value="UniProtKB-SubCell"/>
</dbReference>
<evidence type="ECO:0000313" key="6">
    <source>
        <dbReference type="EMBL" id="PKU23483.1"/>
    </source>
</evidence>
<organism evidence="6 7">
    <name type="scientific">Telmatospirillum siberiense</name>
    <dbReference type="NCBI Taxonomy" id="382514"/>
    <lineage>
        <taxon>Bacteria</taxon>
        <taxon>Pseudomonadati</taxon>
        <taxon>Pseudomonadota</taxon>
        <taxon>Alphaproteobacteria</taxon>
        <taxon>Rhodospirillales</taxon>
        <taxon>Rhodospirillaceae</taxon>
        <taxon>Telmatospirillum</taxon>
    </lineage>
</organism>
<keyword evidence="7" id="KW-1185">Reference proteome</keyword>
<dbReference type="Proteomes" id="UP000233293">
    <property type="component" value="Unassembled WGS sequence"/>
</dbReference>
<evidence type="ECO:0000256" key="3">
    <source>
        <dbReference type="ARBA" id="ARBA00022989"/>
    </source>
</evidence>
<evidence type="ECO:0000256" key="1">
    <source>
        <dbReference type="ARBA" id="ARBA00004141"/>
    </source>
</evidence>
<reference evidence="7" key="1">
    <citation type="submission" date="2017-12" db="EMBL/GenBank/DDBJ databases">
        <title>Draft genome sequence of Telmatospirillum siberiense 26-4b1T, an acidotolerant peatland alphaproteobacterium potentially involved in sulfur cycling.</title>
        <authorList>
            <person name="Hausmann B."/>
            <person name="Pjevac P."/>
            <person name="Schreck K."/>
            <person name="Herbold C.W."/>
            <person name="Daims H."/>
            <person name="Wagner M."/>
            <person name="Pester M."/>
            <person name="Loy A."/>
        </authorList>
    </citation>
    <scope>NUCLEOTIDE SEQUENCE [LARGE SCALE GENOMIC DNA]</scope>
    <source>
        <strain evidence="7">26-4b1</strain>
    </source>
</reference>
<evidence type="ECO:0000313" key="7">
    <source>
        <dbReference type="Proteomes" id="UP000233293"/>
    </source>
</evidence>
<evidence type="ECO:0000256" key="2">
    <source>
        <dbReference type="ARBA" id="ARBA00022692"/>
    </source>
</evidence>
<name>A0A2N3PSU5_9PROT</name>
<evidence type="ECO:0000259" key="5">
    <source>
        <dbReference type="Pfam" id="PF13515"/>
    </source>
</evidence>
<accession>A0A2N3PSU5</accession>
<protein>
    <recommendedName>
        <fullName evidence="5">Integral membrane bound transporter domain-containing protein</fullName>
    </recommendedName>
</protein>
<comment type="subcellular location">
    <subcellularLocation>
        <location evidence="1">Membrane</location>
        <topology evidence="1">Multi-pass membrane protein</topology>
    </subcellularLocation>
</comment>
<keyword evidence="3" id="KW-1133">Transmembrane helix</keyword>
<dbReference type="AlphaFoldDB" id="A0A2N3PSU5"/>
<sequence length="200" mass="22047">MGITWPKTMAFMDVMELLMEKIMDFGCFAVRCSLSAVLSYVVALRLGLPYPVWAPMSALIVSQEDLKTTRHAVTGRIAGTVLGVAIALIVAEFGDFMAIPEWLQLSLGVGICALCAKGRPAMRVSLWTCPLVLLTRIPSLSTEMTGLFRGSEVVIGAVVGGLAHLGENWLRRFAALLLRRRPAVRTTDDNRSWWRHDSEE</sequence>
<keyword evidence="2" id="KW-0812">Transmembrane</keyword>
<gene>
    <name evidence="6" type="ORF">CWS72_16665</name>
</gene>
<dbReference type="InterPro" id="IPR049453">
    <property type="entry name" value="Memb_transporter_dom"/>
</dbReference>
<comment type="caution">
    <text evidence="6">The sequence shown here is derived from an EMBL/GenBank/DDBJ whole genome shotgun (WGS) entry which is preliminary data.</text>
</comment>
<feature type="domain" description="Integral membrane bound transporter" evidence="5">
    <location>
        <begin position="39"/>
        <end position="160"/>
    </location>
</feature>
<evidence type="ECO:0000256" key="4">
    <source>
        <dbReference type="ARBA" id="ARBA00023136"/>
    </source>
</evidence>
<dbReference type="EMBL" id="PIUM01000020">
    <property type="protein sequence ID" value="PKU23483.1"/>
    <property type="molecule type" value="Genomic_DNA"/>
</dbReference>